<dbReference type="OrthoDB" id="9885456at2"/>
<evidence type="ECO:0000313" key="3">
    <source>
        <dbReference type="Proteomes" id="UP000598997"/>
    </source>
</evidence>
<evidence type="ECO:0000313" key="2">
    <source>
        <dbReference type="EMBL" id="GGD35014.1"/>
    </source>
</evidence>
<evidence type="ECO:0008006" key="4">
    <source>
        <dbReference type="Google" id="ProtNLM"/>
    </source>
</evidence>
<dbReference type="NCBIfam" id="TIGR04433">
    <property type="entry name" value="UrcA_uranyl"/>
    <property type="match status" value="1"/>
</dbReference>
<comment type="caution">
    <text evidence="2">The sequence shown here is derived from an EMBL/GenBank/DDBJ whole genome shotgun (WGS) entry which is preliminary data.</text>
</comment>
<evidence type="ECO:0000256" key="1">
    <source>
        <dbReference type="SAM" id="SignalP"/>
    </source>
</evidence>
<feature type="signal peptide" evidence="1">
    <location>
        <begin position="1"/>
        <end position="26"/>
    </location>
</feature>
<organism evidence="2 3">
    <name type="scientific">Croceicoccus pelagius</name>
    <dbReference type="NCBI Taxonomy" id="1703341"/>
    <lineage>
        <taxon>Bacteria</taxon>
        <taxon>Pseudomonadati</taxon>
        <taxon>Pseudomonadota</taxon>
        <taxon>Alphaproteobacteria</taxon>
        <taxon>Sphingomonadales</taxon>
        <taxon>Erythrobacteraceae</taxon>
        <taxon>Croceicoccus</taxon>
    </lineage>
</organism>
<protein>
    <recommendedName>
        <fullName evidence="4">UrcA family protein</fullName>
    </recommendedName>
</protein>
<keyword evidence="1" id="KW-0732">Signal</keyword>
<dbReference type="Proteomes" id="UP000598997">
    <property type="component" value="Unassembled WGS sequence"/>
</dbReference>
<keyword evidence="3" id="KW-1185">Reference proteome</keyword>
<dbReference type="AlphaFoldDB" id="A0A917DH39"/>
<accession>A0A917DH39</accession>
<dbReference type="RefSeq" id="WP_066764404.1">
    <property type="nucleotide sequence ID" value="NZ_BMIO01000002.1"/>
</dbReference>
<proteinExistence type="predicted"/>
<dbReference type="InterPro" id="IPR030972">
    <property type="entry name" value="UrcA_uranyl"/>
</dbReference>
<dbReference type="EMBL" id="BMIO01000002">
    <property type="protein sequence ID" value="GGD35014.1"/>
    <property type="molecule type" value="Genomic_DNA"/>
</dbReference>
<gene>
    <name evidence="2" type="ORF">GCM10010989_06480</name>
</gene>
<name>A0A917DH39_9SPHN</name>
<reference evidence="2 3" key="1">
    <citation type="journal article" date="2014" name="Int. J. Syst. Evol. Microbiol.">
        <title>Complete genome sequence of Corynebacterium casei LMG S-19264T (=DSM 44701T), isolated from a smear-ripened cheese.</title>
        <authorList>
            <consortium name="US DOE Joint Genome Institute (JGI-PGF)"/>
            <person name="Walter F."/>
            <person name="Albersmeier A."/>
            <person name="Kalinowski J."/>
            <person name="Ruckert C."/>
        </authorList>
    </citation>
    <scope>NUCLEOTIDE SEQUENCE [LARGE SCALE GENOMIC DNA]</scope>
    <source>
        <strain evidence="2 3">CGMCC 1.15358</strain>
    </source>
</reference>
<sequence>MYSKKAFIAIVAAGIAATGTTSTAHAKEETRTIEVDTWGFDLTSEEGVKDLRRLVKRAARTVCEPKGMRGVGTMAFERKCMNETLERTEVQVAAVIDSRVKLPVMVAADPIRAPRSSAR</sequence>
<feature type="chain" id="PRO_5036949782" description="UrcA family protein" evidence="1">
    <location>
        <begin position="27"/>
        <end position="119"/>
    </location>
</feature>